<dbReference type="KEGG" id="cpho:CPHO_04435"/>
<dbReference type="Proteomes" id="UP000185491">
    <property type="component" value="Chromosome"/>
</dbReference>
<accession>A0A1L7D693</accession>
<sequence>MRPVLRPTGRDARPRLSDDGFYDSVASLALCSGLDVALTTADGTFLSYRALSEANLGVREAWDAAGLNVATAAFTERGIKFGTRENLGGLEFRGCGAPISAWLTHPQLFEIFHNHVCSLLRATNVIYFAPGTKTLTAVVASPRQAYQLFTQAEEALDPLAPRLARKPLVWSNGFPKPI</sequence>
<proteinExistence type="predicted"/>
<gene>
    <name evidence="1" type="ORF">CPHO_04435</name>
</gene>
<reference evidence="1 2" key="1">
    <citation type="submission" date="2014-08" db="EMBL/GenBank/DDBJ databases">
        <title>Complete genome sequence of Corynebacterium phocae M408/89/1(T)(=DSM 44612(T)), isolated from the common seal (Phoca vitulina).</title>
        <authorList>
            <person name="Ruckert C."/>
            <person name="Albersmeier A."/>
            <person name="Winkler A."/>
            <person name="Kalinowski J."/>
        </authorList>
    </citation>
    <scope>NUCLEOTIDE SEQUENCE [LARGE SCALE GENOMIC DNA]</scope>
    <source>
        <strain evidence="1 2">M408/89/1</strain>
    </source>
</reference>
<dbReference type="EMBL" id="CP009249">
    <property type="protein sequence ID" value="APT93664.1"/>
    <property type="molecule type" value="Genomic_DNA"/>
</dbReference>
<evidence type="ECO:0000313" key="2">
    <source>
        <dbReference type="Proteomes" id="UP000185491"/>
    </source>
</evidence>
<protein>
    <submittedName>
        <fullName evidence="1">Uncharacterized protein</fullName>
    </submittedName>
</protein>
<dbReference type="STRING" id="161895.CPHO_04435"/>
<evidence type="ECO:0000313" key="1">
    <source>
        <dbReference type="EMBL" id="APT93664.1"/>
    </source>
</evidence>
<name>A0A1L7D693_9CORY</name>
<organism evidence="1 2">
    <name type="scientific">Corynebacterium phocae</name>
    <dbReference type="NCBI Taxonomy" id="161895"/>
    <lineage>
        <taxon>Bacteria</taxon>
        <taxon>Bacillati</taxon>
        <taxon>Actinomycetota</taxon>
        <taxon>Actinomycetes</taxon>
        <taxon>Mycobacteriales</taxon>
        <taxon>Corynebacteriaceae</taxon>
        <taxon>Corynebacterium</taxon>
    </lineage>
</organism>
<dbReference type="AlphaFoldDB" id="A0A1L7D693"/>
<keyword evidence="2" id="KW-1185">Reference proteome</keyword>